<protein>
    <submittedName>
        <fullName evidence="2">Uncharacterized protein</fullName>
    </submittedName>
</protein>
<dbReference type="Proteomes" id="UP000198427">
    <property type="component" value="Unassembled WGS sequence"/>
</dbReference>
<dbReference type="AlphaFoldDB" id="A0A2K9HDZ8"/>
<evidence type="ECO:0000313" key="2">
    <source>
        <dbReference type="EMBL" id="SNS01018.1"/>
    </source>
</evidence>
<dbReference type="EMBL" id="FZNZ01000028">
    <property type="protein sequence ID" value="SNS01018.1"/>
    <property type="molecule type" value="Genomic_DNA"/>
</dbReference>
<comment type="caution">
    <text evidence="2">The sequence shown here is derived from an EMBL/GenBank/DDBJ whole genome shotgun (WGS) entry which is preliminary data.</text>
</comment>
<gene>
    <name evidence="2" type="ORF">SAMN06265364_1282</name>
</gene>
<organism evidence="2 3">
    <name type="scientific">Prevotella jejuni</name>
    <dbReference type="NCBI Taxonomy" id="1177574"/>
    <lineage>
        <taxon>Bacteria</taxon>
        <taxon>Pseudomonadati</taxon>
        <taxon>Bacteroidota</taxon>
        <taxon>Bacteroidia</taxon>
        <taxon>Bacteroidales</taxon>
        <taxon>Prevotellaceae</taxon>
        <taxon>Prevotella</taxon>
    </lineage>
</organism>
<keyword evidence="3" id="KW-1185">Reference proteome</keyword>
<reference evidence="2 3" key="1">
    <citation type="submission" date="2017-06" db="EMBL/GenBank/DDBJ databases">
        <authorList>
            <person name="Varghese N."/>
            <person name="Submissions S."/>
        </authorList>
    </citation>
    <scope>NUCLEOTIDE SEQUENCE [LARGE SCALE GENOMIC DNA]</scope>
    <source>
        <strain evidence="2 3">DSM 26989</strain>
    </source>
</reference>
<sequence>MCRKSSPSGEGKGEGPAGEGGAASWGQGRGHPHKPKKLPPERVAALFRYNECSHEGELH</sequence>
<proteinExistence type="predicted"/>
<feature type="compositionally biased region" description="Gly residues" evidence="1">
    <location>
        <begin position="14"/>
        <end position="29"/>
    </location>
</feature>
<accession>A0A2K9HDZ8</accession>
<feature type="region of interest" description="Disordered" evidence="1">
    <location>
        <begin position="1"/>
        <end position="42"/>
    </location>
</feature>
<name>A0A2K9HDZ8_9BACT</name>
<evidence type="ECO:0000256" key="1">
    <source>
        <dbReference type="SAM" id="MobiDB-lite"/>
    </source>
</evidence>
<evidence type="ECO:0000313" key="3">
    <source>
        <dbReference type="Proteomes" id="UP000198427"/>
    </source>
</evidence>
<dbReference type="KEGG" id="pje:CRM71_12015"/>